<dbReference type="Gene3D" id="3.10.100.10">
    <property type="entry name" value="Mannose-Binding Protein A, subunit A"/>
    <property type="match status" value="1"/>
</dbReference>
<dbReference type="AlphaFoldDB" id="A0AAV2JFR6"/>
<dbReference type="GO" id="GO:0005886">
    <property type="term" value="C:plasma membrane"/>
    <property type="evidence" value="ECO:0007669"/>
    <property type="project" value="UniProtKB-SubCell"/>
</dbReference>
<keyword evidence="3" id="KW-1133">Transmembrane helix</keyword>
<dbReference type="PANTHER" id="PTHR45710:SF8">
    <property type="entry name" value="RERATING FAMILY MEMBER 4"/>
    <property type="match status" value="1"/>
</dbReference>
<gene>
    <name evidence="5" type="ORF">KC01_LOCUS6866</name>
</gene>
<feature type="domain" description="C-type lectin" evidence="4">
    <location>
        <begin position="163"/>
        <end position="285"/>
    </location>
</feature>
<accession>A0AAV2JFR6</accession>
<dbReference type="SUPFAM" id="SSF56436">
    <property type="entry name" value="C-type lectin-like"/>
    <property type="match status" value="1"/>
</dbReference>
<dbReference type="PROSITE" id="PS00615">
    <property type="entry name" value="C_TYPE_LECTIN_1"/>
    <property type="match status" value="1"/>
</dbReference>
<keyword evidence="3" id="KW-0812">Transmembrane</keyword>
<dbReference type="PANTHER" id="PTHR45710">
    <property type="entry name" value="C-TYPE LECTIN DOMAIN-CONTAINING PROTEIN 180"/>
    <property type="match status" value="1"/>
</dbReference>
<protein>
    <recommendedName>
        <fullName evidence="4">C-type lectin domain-containing protein</fullName>
    </recommendedName>
</protein>
<dbReference type="Proteomes" id="UP001497482">
    <property type="component" value="Chromosome 12"/>
</dbReference>
<dbReference type="InterPro" id="IPR016187">
    <property type="entry name" value="CTDL_fold"/>
</dbReference>
<dbReference type="InterPro" id="IPR050828">
    <property type="entry name" value="C-type_lectin/matrix_domain"/>
</dbReference>
<dbReference type="PROSITE" id="PS50041">
    <property type="entry name" value="C_TYPE_LECTIN_2"/>
    <property type="match status" value="1"/>
</dbReference>
<dbReference type="EMBL" id="OZ035834">
    <property type="protein sequence ID" value="CAL1575261.1"/>
    <property type="molecule type" value="Genomic_DNA"/>
</dbReference>
<dbReference type="InterPro" id="IPR001304">
    <property type="entry name" value="C-type_lectin-like"/>
</dbReference>
<sequence>MDSESDQSFEQRISEDSNIRRQYQRPKIKKGVVFGFRQYRVVVVCLGLLDTGLLIAALVLGIYCARAKDMQQVSDSAFAPLVIERDFLRNQSDLTKASATVQKLESRRKDQTILKLKVKQLQVVGDHLQSHILLLRVTQTDLEANKTQLERSCGRCPPGWLLLKTSCYFFHIPLSNFRKNWPDSRADCVSRGADLLVINNLDEQKLINSHYPKLLFQHQWTSSFWIGLTDAVSSGVWTWVNNVTEDNTMYWFPGQPTTGEKLNKHCAVFGRSIVSWKSWFNRDCEHDRLNWICEMPPR</sequence>
<comment type="subcellular location">
    <subcellularLocation>
        <location evidence="1">Cell membrane</location>
        <topology evidence="1">Single-pass type II membrane protein</topology>
    </subcellularLocation>
</comment>
<keyword evidence="2" id="KW-1015">Disulfide bond</keyword>
<keyword evidence="3" id="KW-0472">Membrane</keyword>
<evidence type="ECO:0000313" key="6">
    <source>
        <dbReference type="Proteomes" id="UP001497482"/>
    </source>
</evidence>
<evidence type="ECO:0000259" key="4">
    <source>
        <dbReference type="PROSITE" id="PS50041"/>
    </source>
</evidence>
<keyword evidence="6" id="KW-1185">Reference proteome</keyword>
<organism evidence="5 6">
    <name type="scientific">Knipowitschia caucasica</name>
    <name type="common">Caucasian dwarf goby</name>
    <name type="synonym">Pomatoschistus caucasicus</name>
    <dbReference type="NCBI Taxonomy" id="637954"/>
    <lineage>
        <taxon>Eukaryota</taxon>
        <taxon>Metazoa</taxon>
        <taxon>Chordata</taxon>
        <taxon>Craniata</taxon>
        <taxon>Vertebrata</taxon>
        <taxon>Euteleostomi</taxon>
        <taxon>Actinopterygii</taxon>
        <taxon>Neopterygii</taxon>
        <taxon>Teleostei</taxon>
        <taxon>Neoteleostei</taxon>
        <taxon>Acanthomorphata</taxon>
        <taxon>Gobiaria</taxon>
        <taxon>Gobiiformes</taxon>
        <taxon>Gobioidei</taxon>
        <taxon>Gobiidae</taxon>
        <taxon>Gobiinae</taxon>
        <taxon>Knipowitschia</taxon>
    </lineage>
</organism>
<evidence type="ECO:0000313" key="5">
    <source>
        <dbReference type="EMBL" id="CAL1575261.1"/>
    </source>
</evidence>
<proteinExistence type="predicted"/>
<evidence type="ECO:0000256" key="2">
    <source>
        <dbReference type="ARBA" id="ARBA00023157"/>
    </source>
</evidence>
<dbReference type="InterPro" id="IPR018378">
    <property type="entry name" value="C-type_lectin_CS"/>
</dbReference>
<dbReference type="Pfam" id="PF00059">
    <property type="entry name" value="Lectin_C"/>
    <property type="match status" value="1"/>
</dbReference>
<dbReference type="SMART" id="SM00034">
    <property type="entry name" value="CLECT"/>
    <property type="match status" value="1"/>
</dbReference>
<feature type="transmembrane region" description="Helical" evidence="3">
    <location>
        <begin position="39"/>
        <end position="63"/>
    </location>
</feature>
<reference evidence="5 6" key="1">
    <citation type="submission" date="2024-04" db="EMBL/GenBank/DDBJ databases">
        <authorList>
            <person name="Waldvogel A.-M."/>
            <person name="Schoenle A."/>
        </authorList>
    </citation>
    <scope>NUCLEOTIDE SEQUENCE [LARGE SCALE GENOMIC DNA]</scope>
</reference>
<name>A0AAV2JFR6_KNICA</name>
<evidence type="ECO:0000256" key="1">
    <source>
        <dbReference type="ARBA" id="ARBA00004401"/>
    </source>
</evidence>
<dbReference type="InterPro" id="IPR016186">
    <property type="entry name" value="C-type_lectin-like/link_sf"/>
</dbReference>
<evidence type="ECO:0000256" key="3">
    <source>
        <dbReference type="SAM" id="Phobius"/>
    </source>
</evidence>